<evidence type="ECO:0000256" key="1">
    <source>
        <dbReference type="SAM" id="Coils"/>
    </source>
</evidence>
<sequence length="294" mass="34630">MDLLKREDEFRRKTNELLENKTTLLMKEAEEVMNQRHALKLPSITHQHIQTSRVSNSCCKDKIMENIQSGSVSNTGEEELELFHQQCEKHVGKEKVMSFLKTELQMLKDHHGKLLKDYKEMEKSLKKLELQLKETEQMKTKYLKDNSMKEKQLDKCQCLNKDLQAKVDCLDIECKTLKKELEVIKHDQKQADLAKKATETQLKHALENLEKYKSELQQERGKIKEITETGDKNLEDLKENNQILKKQKAQLLEAFHKQMKLIDILKKQKMHLEAAKALQFTEKEFMKALEWGSH</sequence>
<accession>A0ABM1S3L5</accession>
<dbReference type="GeneID" id="106478848"/>
<evidence type="ECO:0000313" key="4">
    <source>
        <dbReference type="RefSeq" id="XP_022238219.1"/>
    </source>
</evidence>
<evidence type="ECO:0000313" key="3">
    <source>
        <dbReference type="RefSeq" id="XP_022238217.1"/>
    </source>
</evidence>
<proteinExistence type="predicted"/>
<protein>
    <submittedName>
        <fullName evidence="3 4">Testis-expressed protein 9-like isoform X1</fullName>
    </submittedName>
</protein>
<dbReference type="PANTHER" id="PTHR23313:SF0">
    <property type="entry name" value="TESTIS-EXPRESSED PROTEIN 9"/>
    <property type="match status" value="1"/>
</dbReference>
<organism evidence="2 5">
    <name type="scientific">Limulus polyphemus</name>
    <name type="common">Atlantic horseshoe crab</name>
    <dbReference type="NCBI Taxonomy" id="6850"/>
    <lineage>
        <taxon>Eukaryota</taxon>
        <taxon>Metazoa</taxon>
        <taxon>Ecdysozoa</taxon>
        <taxon>Arthropoda</taxon>
        <taxon>Chelicerata</taxon>
        <taxon>Merostomata</taxon>
        <taxon>Xiphosura</taxon>
        <taxon>Limulidae</taxon>
        <taxon>Limulus</taxon>
    </lineage>
</organism>
<dbReference type="RefSeq" id="XP_022238219.1">
    <property type="nucleotide sequence ID" value="XM_022382511.1"/>
</dbReference>
<evidence type="ECO:0000313" key="5">
    <source>
        <dbReference type="RefSeq" id="XP_022238220.1"/>
    </source>
</evidence>
<evidence type="ECO:0000313" key="2">
    <source>
        <dbReference type="Proteomes" id="UP000694941"/>
    </source>
</evidence>
<dbReference type="PANTHER" id="PTHR23313">
    <property type="entry name" value="TSEC1-RELATED"/>
    <property type="match status" value="1"/>
</dbReference>
<dbReference type="RefSeq" id="XP_022238220.1">
    <property type="nucleotide sequence ID" value="XM_022382512.1"/>
</dbReference>
<dbReference type="RefSeq" id="XP_022238217.1">
    <property type="nucleotide sequence ID" value="XM_022382509.1"/>
</dbReference>
<gene>
    <name evidence="3 4 5" type="primary">LOC106478848</name>
</gene>
<keyword evidence="2" id="KW-1185">Reference proteome</keyword>
<keyword evidence="1" id="KW-0175">Coiled coil</keyword>
<reference evidence="3 4" key="1">
    <citation type="submission" date="2025-05" db="UniProtKB">
        <authorList>
            <consortium name="RefSeq"/>
        </authorList>
    </citation>
    <scope>IDENTIFICATION</scope>
    <source>
        <tissue evidence="3 4">Muscle</tissue>
    </source>
</reference>
<feature type="coiled-coil region" evidence="1">
    <location>
        <begin position="111"/>
        <end position="254"/>
    </location>
</feature>
<name>A0ABM1S3L5_LIMPO</name>
<dbReference type="Proteomes" id="UP000694941">
    <property type="component" value="Unplaced"/>
</dbReference>